<evidence type="ECO:0000313" key="1">
    <source>
        <dbReference type="EMBL" id="KAK2954445.1"/>
    </source>
</evidence>
<comment type="caution">
    <text evidence="1">The sequence shown here is derived from an EMBL/GenBank/DDBJ whole genome shotgun (WGS) entry which is preliminary data.</text>
</comment>
<dbReference type="Proteomes" id="UP001281761">
    <property type="component" value="Unassembled WGS sequence"/>
</dbReference>
<reference evidence="1 2" key="1">
    <citation type="journal article" date="2022" name="bioRxiv">
        <title>Genomics of Preaxostyla Flagellates Illuminates Evolutionary Transitions and the Path Towards Mitochondrial Loss.</title>
        <authorList>
            <person name="Novak L.V.F."/>
            <person name="Treitli S.C."/>
            <person name="Pyrih J."/>
            <person name="Halakuc P."/>
            <person name="Pipaliya S.V."/>
            <person name="Vacek V."/>
            <person name="Brzon O."/>
            <person name="Soukal P."/>
            <person name="Eme L."/>
            <person name="Dacks J.B."/>
            <person name="Karnkowska A."/>
            <person name="Elias M."/>
            <person name="Hampl V."/>
        </authorList>
    </citation>
    <scope>NUCLEOTIDE SEQUENCE [LARGE SCALE GENOMIC DNA]</scope>
    <source>
        <strain evidence="1">NAU3</strain>
        <tissue evidence="1">Gut</tissue>
    </source>
</reference>
<proteinExistence type="predicted"/>
<name>A0ABQ9XT29_9EUKA</name>
<accession>A0ABQ9XT29</accession>
<gene>
    <name evidence="1" type="ORF">BLNAU_10613</name>
</gene>
<evidence type="ECO:0000313" key="2">
    <source>
        <dbReference type="Proteomes" id="UP001281761"/>
    </source>
</evidence>
<dbReference type="EMBL" id="JARBJD010000078">
    <property type="protein sequence ID" value="KAK2954445.1"/>
    <property type="molecule type" value="Genomic_DNA"/>
</dbReference>
<sequence>MLDSPPAPLSACVGGSRRYSASLFVALVDDTATDDPLLSHSSPNPTQPHSMEGRDCWWLISANAEQANTMTTRLRDKTQTQRTS</sequence>
<protein>
    <submittedName>
        <fullName evidence="1">Uncharacterized protein</fullName>
    </submittedName>
</protein>
<keyword evidence="2" id="KW-1185">Reference proteome</keyword>
<organism evidence="1 2">
    <name type="scientific">Blattamonas nauphoetae</name>
    <dbReference type="NCBI Taxonomy" id="2049346"/>
    <lineage>
        <taxon>Eukaryota</taxon>
        <taxon>Metamonada</taxon>
        <taxon>Preaxostyla</taxon>
        <taxon>Oxymonadida</taxon>
        <taxon>Blattamonas</taxon>
    </lineage>
</organism>